<reference evidence="1 2" key="1">
    <citation type="submission" date="2015-08" db="EMBL/GenBank/DDBJ databases">
        <title>Next Generation Sequencing and Analysis of the Genome of Puccinia sorghi L Schw, the Causal Agent of Maize Common Rust.</title>
        <authorList>
            <person name="Rochi L."/>
            <person name="Burguener G."/>
            <person name="Darino M."/>
            <person name="Turjanski A."/>
            <person name="Kreff E."/>
            <person name="Dieguez M.J."/>
            <person name="Sacco F."/>
        </authorList>
    </citation>
    <scope>NUCLEOTIDE SEQUENCE [LARGE SCALE GENOMIC DNA]</scope>
    <source>
        <strain evidence="1 2">RO10H11247</strain>
    </source>
</reference>
<dbReference type="VEuPathDB" id="FungiDB:VP01_4494g1"/>
<dbReference type="EMBL" id="LAVV01009606">
    <property type="protein sequence ID" value="KNZ50315.1"/>
    <property type="molecule type" value="Genomic_DNA"/>
</dbReference>
<organism evidence="1 2">
    <name type="scientific">Puccinia sorghi</name>
    <dbReference type="NCBI Taxonomy" id="27349"/>
    <lineage>
        <taxon>Eukaryota</taxon>
        <taxon>Fungi</taxon>
        <taxon>Dikarya</taxon>
        <taxon>Basidiomycota</taxon>
        <taxon>Pucciniomycotina</taxon>
        <taxon>Pucciniomycetes</taxon>
        <taxon>Pucciniales</taxon>
        <taxon>Pucciniaceae</taxon>
        <taxon>Puccinia</taxon>
    </lineage>
</organism>
<proteinExistence type="predicted"/>
<comment type="caution">
    <text evidence="1">The sequence shown here is derived from an EMBL/GenBank/DDBJ whole genome shotgun (WGS) entry which is preliminary data.</text>
</comment>
<protein>
    <submittedName>
        <fullName evidence="1">Uncharacterized protein</fullName>
    </submittedName>
</protein>
<evidence type="ECO:0000313" key="2">
    <source>
        <dbReference type="Proteomes" id="UP000037035"/>
    </source>
</evidence>
<keyword evidence="2" id="KW-1185">Reference proteome</keyword>
<sequence length="168" mass="19678">MFWHSHCAVRTVTVQVRKKENNKCKGNPWDKSKGGKTWYYQTNYPHHNHPATKDPESHVETHRLSPAEYTKLKNLNQASLKPGKILLLIQFSATDIYPINFVEYVEKNWISLAPLFSNPSFLPFYFFWDLKPLNYSAEDKAQEQINSIKNSLEKMNPSQREIHLNSID</sequence>
<accession>A0A0L6UR66</accession>
<gene>
    <name evidence="1" type="ORF">VP01_4494g1</name>
</gene>
<evidence type="ECO:0000313" key="1">
    <source>
        <dbReference type="EMBL" id="KNZ50315.1"/>
    </source>
</evidence>
<dbReference type="AlphaFoldDB" id="A0A0L6UR66"/>
<dbReference type="Proteomes" id="UP000037035">
    <property type="component" value="Unassembled WGS sequence"/>
</dbReference>
<dbReference type="OrthoDB" id="2507671at2759"/>
<name>A0A0L6UR66_9BASI</name>